<comment type="caution">
    <text evidence="2">The sequence shown here is derived from an EMBL/GenBank/DDBJ whole genome shotgun (WGS) entry which is preliminary data.</text>
</comment>
<organism evidence="2 3">
    <name type="scientific">Schizothecium vesticola</name>
    <dbReference type="NCBI Taxonomy" id="314040"/>
    <lineage>
        <taxon>Eukaryota</taxon>
        <taxon>Fungi</taxon>
        <taxon>Dikarya</taxon>
        <taxon>Ascomycota</taxon>
        <taxon>Pezizomycotina</taxon>
        <taxon>Sordariomycetes</taxon>
        <taxon>Sordariomycetidae</taxon>
        <taxon>Sordariales</taxon>
        <taxon>Schizotheciaceae</taxon>
        <taxon>Schizothecium</taxon>
    </lineage>
</organism>
<dbReference type="AlphaFoldDB" id="A0AA40BTC6"/>
<evidence type="ECO:0000313" key="3">
    <source>
        <dbReference type="Proteomes" id="UP001172155"/>
    </source>
</evidence>
<evidence type="ECO:0000259" key="1">
    <source>
        <dbReference type="Pfam" id="PF20255"/>
    </source>
</evidence>
<name>A0AA40BTC6_9PEZI</name>
<gene>
    <name evidence="2" type="ORF">B0T18DRAFT_490812</name>
</gene>
<dbReference type="Proteomes" id="UP001172155">
    <property type="component" value="Unassembled WGS sequence"/>
</dbReference>
<dbReference type="InterPro" id="IPR046541">
    <property type="entry name" value="DUF6606"/>
</dbReference>
<evidence type="ECO:0000313" key="2">
    <source>
        <dbReference type="EMBL" id="KAK0740027.1"/>
    </source>
</evidence>
<protein>
    <recommendedName>
        <fullName evidence="1">DUF6606 domain-containing protein</fullName>
    </recommendedName>
</protein>
<proteinExistence type="predicted"/>
<feature type="domain" description="DUF6606" evidence="1">
    <location>
        <begin position="43"/>
        <end position="212"/>
    </location>
</feature>
<dbReference type="Pfam" id="PF20255">
    <property type="entry name" value="DUF6606"/>
    <property type="match status" value="1"/>
</dbReference>
<dbReference type="EMBL" id="JAUKUD010000006">
    <property type="protein sequence ID" value="KAK0740027.1"/>
    <property type="molecule type" value="Genomic_DNA"/>
</dbReference>
<sequence>MAGLLESVCNHVVLPPKLPGRRDGDIERLERDILSRLAVNSSDESDAVVFEAFEASPSSRDVLAAEDALRWDFPGRAAQIPLAVFSDKLLMEQLAVFMDQAGSEQLDRFMARARKAGVSIPETRDSANPALVSQMLMPMIEAIGSSVDVPRLRKRVRDDASICNADQPWRRLPFWLVLRVAVQRHLCLTFGNGKGRACYKFLLCALLARLLEDCAGNLAPELTILLRAKLCRRLAKLEMDAAKAPPEHKSAYRQLSDSTSCFFISAIKNATSAVELAWKTSKESLRLTLGNSAEYLGDLLRASSKTGKATWDKVLESDDDGATADQVQHYTDQCCKLAELEDDTEQNRAKTSAPSVGCVSVAKRIADFHRHLEFFDLWTQMDECAVSACPLLAEYHPAFRAELLDVLQIPTLKDMERLQRIQEYLRDRCVGSRFGEKTMLSSPDRDCFAARFMSGSAALGDLQRKVVAESERSKARAEASWRKACDKYDKLTNKIFSCVCACIKPRPKGLPMSRRCDWCKNRRSRNKLKVKIHEDFLPSDPSLSAAVVFELATPDYLAAYRDATWTIVRELAHPDRPPIPSPSPKIRLGEYQPLKLFTKTDSRSISIASSTKSFSQTHYNKVKMKAEKSAVVLPHGPDFRLYDQTSGLWVDDLQMPFTFNHLCGISVRKEYMFTNPQPSHDPEGPSSYEAIATQNRRPADVSAHEFLSHQRLLSGRSRRWLSLLAELTTSNVPPYTMPTSHQPLNLPLNMFSFTIL</sequence>
<keyword evidence="3" id="KW-1185">Reference proteome</keyword>
<reference evidence="2" key="1">
    <citation type="submission" date="2023-06" db="EMBL/GenBank/DDBJ databases">
        <title>Genome-scale phylogeny and comparative genomics of the fungal order Sordariales.</title>
        <authorList>
            <consortium name="Lawrence Berkeley National Laboratory"/>
            <person name="Hensen N."/>
            <person name="Bonometti L."/>
            <person name="Westerberg I."/>
            <person name="Brannstrom I.O."/>
            <person name="Guillou S."/>
            <person name="Cros-Aarteil S."/>
            <person name="Calhoun S."/>
            <person name="Haridas S."/>
            <person name="Kuo A."/>
            <person name="Mondo S."/>
            <person name="Pangilinan J."/>
            <person name="Riley R."/>
            <person name="LaButti K."/>
            <person name="Andreopoulos B."/>
            <person name="Lipzen A."/>
            <person name="Chen C."/>
            <person name="Yanf M."/>
            <person name="Daum C."/>
            <person name="Ng V."/>
            <person name="Clum A."/>
            <person name="Steindorff A."/>
            <person name="Ohm R."/>
            <person name="Martin F."/>
            <person name="Silar P."/>
            <person name="Natvig D."/>
            <person name="Lalanne C."/>
            <person name="Gautier V."/>
            <person name="Ament-velasquez S.L."/>
            <person name="Kruys A."/>
            <person name="Hutchinson M.I."/>
            <person name="Powell A.J."/>
            <person name="Barry K."/>
            <person name="Miller A.N."/>
            <person name="Grigoriev I.V."/>
            <person name="Debuchy R."/>
            <person name="Gladieux P."/>
            <person name="Thoren M.H."/>
            <person name="Johannesson H."/>
        </authorList>
    </citation>
    <scope>NUCLEOTIDE SEQUENCE</scope>
    <source>
        <strain evidence="2">SMH3187-1</strain>
    </source>
</reference>
<accession>A0AA40BTC6</accession>